<gene>
    <name evidence="9" type="ORF">H9X81_09475</name>
</gene>
<keyword evidence="10" id="KW-1185">Reference proteome</keyword>
<dbReference type="InterPro" id="IPR050189">
    <property type="entry name" value="MFS_Efflux_Transporters"/>
</dbReference>
<dbReference type="Gene3D" id="1.20.1250.20">
    <property type="entry name" value="MFS general substrate transporter like domains"/>
    <property type="match status" value="1"/>
</dbReference>
<keyword evidence="5 7" id="KW-1133">Transmembrane helix</keyword>
<evidence type="ECO:0000313" key="10">
    <source>
        <dbReference type="Proteomes" id="UP000724149"/>
    </source>
</evidence>
<dbReference type="InterPro" id="IPR020846">
    <property type="entry name" value="MFS_dom"/>
</dbReference>
<evidence type="ECO:0000256" key="3">
    <source>
        <dbReference type="ARBA" id="ARBA00022475"/>
    </source>
</evidence>
<keyword evidence="2" id="KW-0813">Transport</keyword>
<comment type="subcellular location">
    <subcellularLocation>
        <location evidence="1">Cell membrane</location>
        <topology evidence="1">Multi-pass membrane protein</topology>
    </subcellularLocation>
</comment>
<feature type="transmembrane region" description="Helical" evidence="7">
    <location>
        <begin position="339"/>
        <end position="361"/>
    </location>
</feature>
<feature type="transmembrane region" description="Helical" evidence="7">
    <location>
        <begin position="308"/>
        <end position="327"/>
    </location>
</feature>
<dbReference type="InterPro" id="IPR036259">
    <property type="entry name" value="MFS_trans_sf"/>
</dbReference>
<evidence type="ECO:0000256" key="2">
    <source>
        <dbReference type="ARBA" id="ARBA00022448"/>
    </source>
</evidence>
<feature type="transmembrane region" description="Helical" evidence="7">
    <location>
        <begin position="130"/>
        <end position="148"/>
    </location>
</feature>
<dbReference type="EMBL" id="JACSNR010000009">
    <property type="protein sequence ID" value="MBM6923914.1"/>
    <property type="molecule type" value="Genomic_DNA"/>
</dbReference>
<keyword evidence="6 7" id="KW-0472">Membrane</keyword>
<dbReference type="SUPFAM" id="SSF103473">
    <property type="entry name" value="MFS general substrate transporter"/>
    <property type="match status" value="1"/>
</dbReference>
<evidence type="ECO:0000256" key="4">
    <source>
        <dbReference type="ARBA" id="ARBA00022692"/>
    </source>
</evidence>
<dbReference type="RefSeq" id="WP_191392815.1">
    <property type="nucleotide sequence ID" value="NZ_JACSNR010000009.1"/>
</dbReference>
<dbReference type="InterPro" id="IPR011701">
    <property type="entry name" value="MFS"/>
</dbReference>
<organism evidence="9 10">
    <name type="scientific">Hydrogenoanaerobacterium saccharovorans</name>
    <dbReference type="NCBI Taxonomy" id="474960"/>
    <lineage>
        <taxon>Bacteria</taxon>
        <taxon>Bacillati</taxon>
        <taxon>Bacillota</taxon>
        <taxon>Clostridia</taxon>
        <taxon>Eubacteriales</taxon>
        <taxon>Oscillospiraceae</taxon>
        <taxon>Hydrogenoanaerobacterium</taxon>
    </lineage>
</organism>
<feature type="transmembrane region" description="Helical" evidence="7">
    <location>
        <begin position="154"/>
        <end position="178"/>
    </location>
</feature>
<sequence>MKNRAVLKFFLIYFGFTITSNFVHPITPAFLQMIEAPSYIQGVAFSVMSFFTFLTAPFWGKMGDRKPYPKMIAFGYFGYALGQTVFAAARSVPMLLAARTISGLLNGALQVNALAYLISVSDSESRGKYMAYYAMLQSVGTCIGYFVGGSIGDYSLMLVFYIQIASVLFLGVISPIVLRDAPGRQLETGRINYQEINPVASMFTSMKKVDAAMGVYLATVFCFGFAMMAYDNYFSYFLRDQLGFPTSVNGYFKALIGVIAIIANSTINMWINKHTDVRKSITVILAMSSVSVAMMVSFKSVLPFMASALVYYTFNAITVPVLQVMMMKDEDKNQAGTISGLYNAFWALGRTVGPLIAAFVYGINPLYPFMLAAAVYMLAAVLSIWNRFQYKNRKPRLVTE</sequence>
<dbReference type="PANTHER" id="PTHR43124">
    <property type="entry name" value="PURINE EFFLUX PUMP PBUE"/>
    <property type="match status" value="1"/>
</dbReference>
<evidence type="ECO:0000256" key="6">
    <source>
        <dbReference type="ARBA" id="ARBA00023136"/>
    </source>
</evidence>
<dbReference type="PANTHER" id="PTHR43124:SF3">
    <property type="entry name" value="CHLORAMPHENICOL EFFLUX PUMP RV0191"/>
    <property type="match status" value="1"/>
</dbReference>
<keyword evidence="4 7" id="KW-0812">Transmembrane</keyword>
<dbReference type="PROSITE" id="PS50850">
    <property type="entry name" value="MFS"/>
    <property type="match status" value="1"/>
</dbReference>
<dbReference type="Proteomes" id="UP000724149">
    <property type="component" value="Unassembled WGS sequence"/>
</dbReference>
<proteinExistence type="predicted"/>
<feature type="transmembrane region" description="Helical" evidence="7">
    <location>
        <begin position="367"/>
        <end position="386"/>
    </location>
</feature>
<keyword evidence="3" id="KW-1003">Cell membrane</keyword>
<dbReference type="Pfam" id="PF07690">
    <property type="entry name" value="MFS_1"/>
    <property type="match status" value="1"/>
</dbReference>
<feature type="domain" description="Major facilitator superfamily (MFS) profile" evidence="8">
    <location>
        <begin position="5"/>
        <end position="391"/>
    </location>
</feature>
<protein>
    <submittedName>
        <fullName evidence="9">MFS transporter</fullName>
    </submittedName>
</protein>
<feature type="transmembrane region" description="Helical" evidence="7">
    <location>
        <begin position="39"/>
        <end position="59"/>
    </location>
</feature>
<name>A0ABS2GQD4_9FIRM</name>
<reference evidence="9 10" key="1">
    <citation type="journal article" date="2021" name="Sci. Rep.">
        <title>The distribution of antibiotic resistance genes in chicken gut microbiota commensals.</title>
        <authorList>
            <person name="Juricova H."/>
            <person name="Matiasovicova J."/>
            <person name="Kubasova T."/>
            <person name="Cejkova D."/>
            <person name="Rychlik I."/>
        </authorList>
    </citation>
    <scope>NUCLEOTIDE SEQUENCE [LARGE SCALE GENOMIC DNA]</scope>
    <source>
        <strain evidence="9 10">An564</strain>
    </source>
</reference>
<feature type="transmembrane region" description="Helical" evidence="7">
    <location>
        <begin position="283"/>
        <end position="302"/>
    </location>
</feature>
<feature type="transmembrane region" description="Helical" evidence="7">
    <location>
        <begin position="71"/>
        <end position="89"/>
    </location>
</feature>
<evidence type="ECO:0000256" key="5">
    <source>
        <dbReference type="ARBA" id="ARBA00022989"/>
    </source>
</evidence>
<evidence type="ECO:0000313" key="9">
    <source>
        <dbReference type="EMBL" id="MBM6923914.1"/>
    </source>
</evidence>
<evidence type="ECO:0000259" key="8">
    <source>
        <dbReference type="PROSITE" id="PS50850"/>
    </source>
</evidence>
<evidence type="ECO:0000256" key="7">
    <source>
        <dbReference type="SAM" id="Phobius"/>
    </source>
</evidence>
<feature type="transmembrane region" description="Helical" evidence="7">
    <location>
        <begin position="250"/>
        <end position="271"/>
    </location>
</feature>
<comment type="caution">
    <text evidence="9">The sequence shown here is derived from an EMBL/GenBank/DDBJ whole genome shotgun (WGS) entry which is preliminary data.</text>
</comment>
<feature type="transmembrane region" description="Helical" evidence="7">
    <location>
        <begin position="211"/>
        <end position="230"/>
    </location>
</feature>
<feature type="transmembrane region" description="Helical" evidence="7">
    <location>
        <begin position="95"/>
        <end position="118"/>
    </location>
</feature>
<accession>A0ABS2GQD4</accession>
<evidence type="ECO:0000256" key="1">
    <source>
        <dbReference type="ARBA" id="ARBA00004651"/>
    </source>
</evidence>
<feature type="transmembrane region" description="Helical" evidence="7">
    <location>
        <begin position="7"/>
        <end position="27"/>
    </location>
</feature>